<dbReference type="RefSeq" id="WP_137628840.1">
    <property type="nucleotide sequence ID" value="NZ_BJDJ01000013.1"/>
</dbReference>
<accession>A0ABW1RXA5</accession>
<dbReference type="EMBL" id="JBHSSC010000007">
    <property type="protein sequence ID" value="MFC6180160.1"/>
    <property type="molecule type" value="Genomic_DNA"/>
</dbReference>
<sequence length="157" mass="18311">MWQAKNLISSWFFGAIAVFIIMFGTARQEVNRIVLEFNPLVIYSIICALILFPIVHYRWHRVFKVWHTKAKETPSALRPDDDQIIQDSGRPWSVAAKRTKPKPTPTVLTPQVEQKDSMMDDVINFFKNIVVSLFLVAFSPLICLYFWWHDRNAGDQD</sequence>
<evidence type="ECO:0000313" key="3">
    <source>
        <dbReference type="Proteomes" id="UP001596282"/>
    </source>
</evidence>
<keyword evidence="1" id="KW-0812">Transmembrane</keyword>
<keyword evidence="3" id="KW-1185">Reference proteome</keyword>
<reference evidence="3" key="1">
    <citation type="journal article" date="2019" name="Int. J. Syst. Evol. Microbiol.">
        <title>The Global Catalogue of Microorganisms (GCM) 10K type strain sequencing project: providing services to taxonomists for standard genome sequencing and annotation.</title>
        <authorList>
            <consortium name="The Broad Institute Genomics Platform"/>
            <consortium name="The Broad Institute Genome Sequencing Center for Infectious Disease"/>
            <person name="Wu L."/>
            <person name="Ma J."/>
        </authorList>
    </citation>
    <scope>NUCLEOTIDE SEQUENCE [LARGE SCALE GENOMIC DNA]</scope>
    <source>
        <strain evidence="3">CCM 8933</strain>
    </source>
</reference>
<evidence type="ECO:0008006" key="4">
    <source>
        <dbReference type="Google" id="ProtNLM"/>
    </source>
</evidence>
<proteinExistence type="predicted"/>
<keyword evidence="1" id="KW-1133">Transmembrane helix</keyword>
<evidence type="ECO:0000256" key="1">
    <source>
        <dbReference type="SAM" id="Phobius"/>
    </source>
</evidence>
<feature type="transmembrane region" description="Helical" evidence="1">
    <location>
        <begin position="40"/>
        <end position="59"/>
    </location>
</feature>
<comment type="caution">
    <text evidence="2">The sequence shown here is derived from an EMBL/GenBank/DDBJ whole genome shotgun (WGS) entry which is preliminary data.</text>
</comment>
<dbReference type="Proteomes" id="UP001596282">
    <property type="component" value="Unassembled WGS sequence"/>
</dbReference>
<organism evidence="2 3">
    <name type="scientific">Lactiplantibacillus daowaiensis</name>
    <dbReference type="NCBI Taxonomy" id="2559918"/>
    <lineage>
        <taxon>Bacteria</taxon>
        <taxon>Bacillati</taxon>
        <taxon>Bacillota</taxon>
        <taxon>Bacilli</taxon>
        <taxon>Lactobacillales</taxon>
        <taxon>Lactobacillaceae</taxon>
        <taxon>Lactiplantibacillus</taxon>
    </lineage>
</organism>
<protein>
    <recommendedName>
        <fullName evidence="4">Integral membrane protein</fullName>
    </recommendedName>
</protein>
<keyword evidence="1" id="KW-0472">Membrane</keyword>
<name>A0ABW1RXA5_9LACO</name>
<evidence type="ECO:0000313" key="2">
    <source>
        <dbReference type="EMBL" id="MFC6180160.1"/>
    </source>
</evidence>
<feature type="transmembrane region" description="Helical" evidence="1">
    <location>
        <begin position="125"/>
        <end position="148"/>
    </location>
</feature>
<gene>
    <name evidence="2" type="ORF">ACFP5Y_02835</name>
</gene>
<feature type="transmembrane region" description="Helical" evidence="1">
    <location>
        <begin position="7"/>
        <end position="28"/>
    </location>
</feature>